<accession>A0A369TC59</accession>
<evidence type="ECO:0000256" key="5">
    <source>
        <dbReference type="ARBA" id="ARBA00022989"/>
    </source>
</evidence>
<proteinExistence type="predicted"/>
<dbReference type="AlphaFoldDB" id="A0A369TC59"/>
<feature type="transmembrane region" description="Helical" evidence="9">
    <location>
        <begin position="45"/>
        <end position="61"/>
    </location>
</feature>
<feature type="transmembrane region" description="Helical" evidence="9">
    <location>
        <begin position="73"/>
        <end position="94"/>
    </location>
</feature>
<evidence type="ECO:0000313" key="12">
    <source>
        <dbReference type="Proteomes" id="UP000253941"/>
    </source>
</evidence>
<dbReference type="GO" id="GO:0005886">
    <property type="term" value="C:plasma membrane"/>
    <property type="evidence" value="ECO:0007669"/>
    <property type="project" value="UniProtKB-SubCell"/>
</dbReference>
<feature type="transmembrane region" description="Helical" evidence="9">
    <location>
        <begin position="161"/>
        <end position="181"/>
    </location>
</feature>
<gene>
    <name evidence="11" type="ORF">DRB17_07155</name>
</gene>
<sequence length="191" mass="20349">MVLSERNAAGAQAEPLPTPTVEQERVGDFVHTSLMQNITLADRKAGILFTLVSAALLFLFTRLPKDFASATGALWLVVVVLLVTGAACAFLVVFPRFRRSADSTNGTSSVLFWGEVARQPDTQAYIAEVCRRDPAELARGKLGYCYDLACICARKFRLLRIAMGCSAAGLLLFLVALAVGLPAGGAGPPMS</sequence>
<reference evidence="11 12" key="1">
    <citation type="submission" date="2018-07" db="EMBL/GenBank/DDBJ databases">
        <title>Venubactetium sediminum gen. nov., sp. nov., isolated from a marine solar saltern.</title>
        <authorList>
            <person name="Wang S."/>
        </authorList>
    </citation>
    <scope>NUCLEOTIDE SEQUENCE [LARGE SCALE GENOMIC DNA]</scope>
    <source>
        <strain evidence="11 12">WD2A32</strain>
    </source>
</reference>
<comment type="subcellular location">
    <subcellularLocation>
        <location evidence="1">Cell membrane</location>
    </subcellularLocation>
</comment>
<feature type="domain" description="Pycsar effector protein" evidence="10">
    <location>
        <begin position="30"/>
        <end position="179"/>
    </location>
</feature>
<evidence type="ECO:0000256" key="7">
    <source>
        <dbReference type="ARBA" id="ARBA00023136"/>
    </source>
</evidence>
<dbReference type="GO" id="GO:0000166">
    <property type="term" value="F:nucleotide binding"/>
    <property type="evidence" value="ECO:0007669"/>
    <property type="project" value="UniProtKB-KW"/>
</dbReference>
<keyword evidence="5 9" id="KW-1133">Transmembrane helix</keyword>
<evidence type="ECO:0000256" key="8">
    <source>
        <dbReference type="SAM" id="MobiDB-lite"/>
    </source>
</evidence>
<keyword evidence="12" id="KW-1185">Reference proteome</keyword>
<evidence type="ECO:0000256" key="6">
    <source>
        <dbReference type="ARBA" id="ARBA00023118"/>
    </source>
</evidence>
<name>A0A369TC59_9PROT</name>
<dbReference type="Proteomes" id="UP000253941">
    <property type="component" value="Unassembled WGS sequence"/>
</dbReference>
<protein>
    <recommendedName>
        <fullName evidence="10">Pycsar effector protein domain-containing protein</fullName>
    </recommendedName>
</protein>
<evidence type="ECO:0000259" key="10">
    <source>
        <dbReference type="Pfam" id="PF18967"/>
    </source>
</evidence>
<evidence type="ECO:0000256" key="4">
    <source>
        <dbReference type="ARBA" id="ARBA00022741"/>
    </source>
</evidence>
<dbReference type="InterPro" id="IPR043760">
    <property type="entry name" value="PycTM_dom"/>
</dbReference>
<dbReference type="EMBL" id="QPMH01000005">
    <property type="protein sequence ID" value="RDD62422.1"/>
    <property type="molecule type" value="Genomic_DNA"/>
</dbReference>
<keyword evidence="2" id="KW-1003">Cell membrane</keyword>
<organism evidence="11 12">
    <name type="scientific">Ferruginivarius sediminum</name>
    <dbReference type="NCBI Taxonomy" id="2661937"/>
    <lineage>
        <taxon>Bacteria</taxon>
        <taxon>Pseudomonadati</taxon>
        <taxon>Pseudomonadota</taxon>
        <taxon>Alphaproteobacteria</taxon>
        <taxon>Rhodospirillales</taxon>
        <taxon>Rhodospirillaceae</taxon>
        <taxon>Ferruginivarius</taxon>
    </lineage>
</organism>
<evidence type="ECO:0000256" key="9">
    <source>
        <dbReference type="SAM" id="Phobius"/>
    </source>
</evidence>
<dbReference type="RefSeq" id="WP_114581519.1">
    <property type="nucleotide sequence ID" value="NZ_QPMH01000005.1"/>
</dbReference>
<dbReference type="GO" id="GO:0051607">
    <property type="term" value="P:defense response to virus"/>
    <property type="evidence" value="ECO:0007669"/>
    <property type="project" value="UniProtKB-KW"/>
</dbReference>
<feature type="region of interest" description="Disordered" evidence="8">
    <location>
        <begin position="1"/>
        <end position="20"/>
    </location>
</feature>
<evidence type="ECO:0000256" key="2">
    <source>
        <dbReference type="ARBA" id="ARBA00022475"/>
    </source>
</evidence>
<keyword evidence="7 9" id="KW-0472">Membrane</keyword>
<keyword evidence="3 9" id="KW-0812">Transmembrane</keyword>
<keyword evidence="4" id="KW-0547">Nucleotide-binding</keyword>
<comment type="caution">
    <text evidence="11">The sequence shown here is derived from an EMBL/GenBank/DDBJ whole genome shotgun (WGS) entry which is preliminary data.</text>
</comment>
<dbReference type="Pfam" id="PF18967">
    <property type="entry name" value="PycTM"/>
    <property type="match status" value="1"/>
</dbReference>
<evidence type="ECO:0000256" key="1">
    <source>
        <dbReference type="ARBA" id="ARBA00004236"/>
    </source>
</evidence>
<evidence type="ECO:0000256" key="3">
    <source>
        <dbReference type="ARBA" id="ARBA00022692"/>
    </source>
</evidence>
<keyword evidence="6" id="KW-0051">Antiviral defense</keyword>
<evidence type="ECO:0000313" key="11">
    <source>
        <dbReference type="EMBL" id="RDD62422.1"/>
    </source>
</evidence>